<gene>
    <name evidence="7" type="ORF">D7M11_08325</name>
</gene>
<keyword evidence="3 6" id="KW-0812">Transmembrane</keyword>
<sequence length="124" mass="12874">MLRKYVSWGAIAMLLAVAIGAFGAHGLKDKIDANMLAAYETGVQYHIAHALGLILIGLAADKLGESKLAARAAVFLLAGIVLFSGSLYVMAVTGISKLGIITPFGGVSLMIGWAFLAASVRKRG</sequence>
<dbReference type="OrthoDB" id="9802121at2"/>
<dbReference type="Proteomes" id="UP000282311">
    <property type="component" value="Unassembled WGS sequence"/>
</dbReference>
<dbReference type="AlphaFoldDB" id="A0A3B0CJU5"/>
<evidence type="ECO:0000256" key="2">
    <source>
        <dbReference type="ARBA" id="ARBA00009694"/>
    </source>
</evidence>
<keyword evidence="8" id="KW-1185">Reference proteome</keyword>
<reference evidence="7 8" key="1">
    <citation type="journal article" date="2007" name="Int. J. Syst. Evol. Microbiol.">
        <title>Paenibacillus ginsengarvi sp. nov., isolated from soil from ginseng cultivation.</title>
        <authorList>
            <person name="Yoon M.H."/>
            <person name="Ten L.N."/>
            <person name="Im W.T."/>
        </authorList>
    </citation>
    <scope>NUCLEOTIDE SEQUENCE [LARGE SCALE GENOMIC DNA]</scope>
    <source>
        <strain evidence="7 8">KCTC 13059</strain>
    </source>
</reference>
<evidence type="ECO:0000313" key="8">
    <source>
        <dbReference type="Proteomes" id="UP000282311"/>
    </source>
</evidence>
<evidence type="ECO:0000256" key="6">
    <source>
        <dbReference type="SAM" id="Phobius"/>
    </source>
</evidence>
<dbReference type="Pfam" id="PF04241">
    <property type="entry name" value="DUF423"/>
    <property type="match status" value="1"/>
</dbReference>
<name>A0A3B0CJU5_9BACL</name>
<proteinExistence type="inferred from homology"/>
<dbReference type="GO" id="GO:0005886">
    <property type="term" value="C:plasma membrane"/>
    <property type="evidence" value="ECO:0007669"/>
    <property type="project" value="TreeGrafter"/>
</dbReference>
<dbReference type="PANTHER" id="PTHR43461">
    <property type="entry name" value="TRANSMEMBRANE PROTEIN 256"/>
    <property type="match status" value="1"/>
</dbReference>
<evidence type="ECO:0000256" key="4">
    <source>
        <dbReference type="ARBA" id="ARBA00022989"/>
    </source>
</evidence>
<protein>
    <submittedName>
        <fullName evidence="7">DUF423 domain-containing protein</fullName>
    </submittedName>
</protein>
<keyword evidence="4 6" id="KW-1133">Transmembrane helix</keyword>
<dbReference type="EMBL" id="RBAH01000004">
    <property type="protein sequence ID" value="RKN85673.1"/>
    <property type="molecule type" value="Genomic_DNA"/>
</dbReference>
<dbReference type="InterPro" id="IPR006696">
    <property type="entry name" value="DUF423"/>
</dbReference>
<comment type="similarity">
    <text evidence="2">Belongs to the UPF0382 family.</text>
</comment>
<feature type="transmembrane region" description="Helical" evidence="6">
    <location>
        <begin position="98"/>
        <end position="118"/>
    </location>
</feature>
<dbReference type="PANTHER" id="PTHR43461:SF1">
    <property type="entry name" value="TRANSMEMBRANE PROTEIN 256"/>
    <property type="match status" value="1"/>
</dbReference>
<accession>A0A3B0CJU5</accession>
<evidence type="ECO:0000256" key="1">
    <source>
        <dbReference type="ARBA" id="ARBA00004141"/>
    </source>
</evidence>
<feature type="transmembrane region" description="Helical" evidence="6">
    <location>
        <begin position="72"/>
        <end position="92"/>
    </location>
</feature>
<feature type="transmembrane region" description="Helical" evidence="6">
    <location>
        <begin position="42"/>
        <end position="60"/>
    </location>
</feature>
<comment type="caution">
    <text evidence="7">The sequence shown here is derived from an EMBL/GenBank/DDBJ whole genome shotgun (WGS) entry which is preliminary data.</text>
</comment>
<evidence type="ECO:0000256" key="5">
    <source>
        <dbReference type="ARBA" id="ARBA00023136"/>
    </source>
</evidence>
<dbReference type="RefSeq" id="WP_120746695.1">
    <property type="nucleotide sequence ID" value="NZ_RBAH01000004.1"/>
</dbReference>
<evidence type="ECO:0000256" key="3">
    <source>
        <dbReference type="ARBA" id="ARBA00022692"/>
    </source>
</evidence>
<keyword evidence="5 6" id="KW-0472">Membrane</keyword>
<evidence type="ECO:0000313" key="7">
    <source>
        <dbReference type="EMBL" id="RKN85673.1"/>
    </source>
</evidence>
<organism evidence="7 8">
    <name type="scientific">Paenibacillus ginsengarvi</name>
    <dbReference type="NCBI Taxonomy" id="400777"/>
    <lineage>
        <taxon>Bacteria</taxon>
        <taxon>Bacillati</taxon>
        <taxon>Bacillota</taxon>
        <taxon>Bacilli</taxon>
        <taxon>Bacillales</taxon>
        <taxon>Paenibacillaceae</taxon>
        <taxon>Paenibacillus</taxon>
    </lineage>
</organism>
<comment type="subcellular location">
    <subcellularLocation>
        <location evidence="1">Membrane</location>
        <topology evidence="1">Multi-pass membrane protein</topology>
    </subcellularLocation>
</comment>